<dbReference type="HOGENOM" id="CLU_2388336_0_0_1"/>
<dbReference type="EMBL" id="JH822045">
    <property type="protein sequence ID" value="EKC17730.1"/>
    <property type="molecule type" value="Genomic_DNA"/>
</dbReference>
<protein>
    <submittedName>
        <fullName evidence="1">Uncharacterized protein</fullName>
    </submittedName>
</protein>
<dbReference type="AlphaFoldDB" id="K1PMM9"/>
<sequence length="94" mass="10686">MTLSEKSTNIVGLSFTLHQASNVMVTLLDNKQSVIKKYFEHSSDNQKWNVKVMNSVTSQVHSISVAVVYKHQFTISTMRLPLRKCKNEDISSEV</sequence>
<dbReference type="InParanoid" id="K1PMM9"/>
<proteinExistence type="predicted"/>
<organism evidence="1">
    <name type="scientific">Magallana gigas</name>
    <name type="common">Pacific oyster</name>
    <name type="synonym">Crassostrea gigas</name>
    <dbReference type="NCBI Taxonomy" id="29159"/>
    <lineage>
        <taxon>Eukaryota</taxon>
        <taxon>Metazoa</taxon>
        <taxon>Spiralia</taxon>
        <taxon>Lophotrochozoa</taxon>
        <taxon>Mollusca</taxon>
        <taxon>Bivalvia</taxon>
        <taxon>Autobranchia</taxon>
        <taxon>Pteriomorphia</taxon>
        <taxon>Ostreida</taxon>
        <taxon>Ostreoidea</taxon>
        <taxon>Ostreidae</taxon>
        <taxon>Magallana</taxon>
    </lineage>
</organism>
<reference evidence="1" key="1">
    <citation type="journal article" date="2012" name="Nature">
        <title>The oyster genome reveals stress adaptation and complexity of shell formation.</title>
        <authorList>
            <person name="Zhang G."/>
            <person name="Fang X."/>
            <person name="Guo X."/>
            <person name="Li L."/>
            <person name="Luo R."/>
            <person name="Xu F."/>
            <person name="Yang P."/>
            <person name="Zhang L."/>
            <person name="Wang X."/>
            <person name="Qi H."/>
            <person name="Xiong Z."/>
            <person name="Que H."/>
            <person name="Xie Y."/>
            <person name="Holland P.W."/>
            <person name="Paps J."/>
            <person name="Zhu Y."/>
            <person name="Wu F."/>
            <person name="Chen Y."/>
            <person name="Wang J."/>
            <person name="Peng C."/>
            <person name="Meng J."/>
            <person name="Yang L."/>
            <person name="Liu J."/>
            <person name="Wen B."/>
            <person name="Zhang N."/>
            <person name="Huang Z."/>
            <person name="Zhu Q."/>
            <person name="Feng Y."/>
            <person name="Mount A."/>
            <person name="Hedgecock D."/>
            <person name="Xu Z."/>
            <person name="Liu Y."/>
            <person name="Domazet-Loso T."/>
            <person name="Du Y."/>
            <person name="Sun X."/>
            <person name="Zhang S."/>
            <person name="Liu B."/>
            <person name="Cheng P."/>
            <person name="Jiang X."/>
            <person name="Li J."/>
            <person name="Fan D."/>
            <person name="Wang W."/>
            <person name="Fu W."/>
            <person name="Wang T."/>
            <person name="Wang B."/>
            <person name="Zhang J."/>
            <person name="Peng Z."/>
            <person name="Li Y."/>
            <person name="Li N."/>
            <person name="Wang J."/>
            <person name="Chen M."/>
            <person name="He Y."/>
            <person name="Tan F."/>
            <person name="Song X."/>
            <person name="Zheng Q."/>
            <person name="Huang R."/>
            <person name="Yang H."/>
            <person name="Du X."/>
            <person name="Chen L."/>
            <person name="Yang M."/>
            <person name="Gaffney P.M."/>
            <person name="Wang S."/>
            <person name="Luo L."/>
            <person name="She Z."/>
            <person name="Ming Y."/>
            <person name="Huang W."/>
            <person name="Zhang S."/>
            <person name="Huang B."/>
            <person name="Zhang Y."/>
            <person name="Qu T."/>
            <person name="Ni P."/>
            <person name="Miao G."/>
            <person name="Wang J."/>
            <person name="Wang Q."/>
            <person name="Steinberg C.E."/>
            <person name="Wang H."/>
            <person name="Li N."/>
            <person name="Qian L."/>
            <person name="Zhang G."/>
            <person name="Li Y."/>
            <person name="Yang H."/>
            <person name="Liu X."/>
            <person name="Wang J."/>
            <person name="Yin Y."/>
            <person name="Wang J."/>
        </authorList>
    </citation>
    <scope>NUCLEOTIDE SEQUENCE [LARGE SCALE GENOMIC DNA]</scope>
    <source>
        <strain evidence="1">05x7-T-G4-1.051#20</strain>
    </source>
</reference>
<accession>K1PMM9</accession>
<evidence type="ECO:0000313" key="1">
    <source>
        <dbReference type="EMBL" id="EKC17730.1"/>
    </source>
</evidence>
<name>K1PMM9_MAGGI</name>
<gene>
    <name evidence="1" type="ORF">CGI_10000292</name>
</gene>